<dbReference type="RefSeq" id="WP_311511104.1">
    <property type="nucleotide sequence ID" value="NZ_JAVREP010000004.1"/>
</dbReference>
<dbReference type="InterPro" id="IPR011009">
    <property type="entry name" value="Kinase-like_dom_sf"/>
</dbReference>
<keyword evidence="2" id="KW-0808">Transferase</keyword>
<feature type="domain" description="Aminoglycoside phosphotransferase" evidence="1">
    <location>
        <begin position="35"/>
        <end position="265"/>
    </location>
</feature>
<dbReference type="Pfam" id="PF01636">
    <property type="entry name" value="APH"/>
    <property type="match status" value="1"/>
</dbReference>
<dbReference type="Gene3D" id="3.90.1200.10">
    <property type="match status" value="1"/>
</dbReference>
<proteinExistence type="predicted"/>
<comment type="caution">
    <text evidence="2">The sequence shown here is derived from an EMBL/GenBank/DDBJ whole genome shotgun (WGS) entry which is preliminary data.</text>
</comment>
<evidence type="ECO:0000313" key="2">
    <source>
        <dbReference type="EMBL" id="MDT0328374.1"/>
    </source>
</evidence>
<evidence type="ECO:0000313" key="3">
    <source>
        <dbReference type="Proteomes" id="UP001183390"/>
    </source>
</evidence>
<organism evidence="2 3">
    <name type="scientific">Nocardiopsis lambiniae</name>
    <dbReference type="NCBI Taxonomy" id="3075539"/>
    <lineage>
        <taxon>Bacteria</taxon>
        <taxon>Bacillati</taxon>
        <taxon>Actinomycetota</taxon>
        <taxon>Actinomycetes</taxon>
        <taxon>Streptosporangiales</taxon>
        <taxon>Nocardiopsidaceae</taxon>
        <taxon>Nocardiopsis</taxon>
    </lineage>
</organism>
<gene>
    <name evidence="2" type="ORF">RM479_08105</name>
</gene>
<dbReference type="InterPro" id="IPR002575">
    <property type="entry name" value="Aminoglycoside_PTrfase"/>
</dbReference>
<protein>
    <submittedName>
        <fullName evidence="2">Aminoglycoside phosphotransferase family protein</fullName>
        <ecNumber evidence="2">2.7.-.-</ecNumber>
    </submittedName>
</protein>
<dbReference type="Proteomes" id="UP001183390">
    <property type="component" value="Unassembled WGS sequence"/>
</dbReference>
<dbReference type="PANTHER" id="PTHR21310">
    <property type="entry name" value="AMINOGLYCOSIDE PHOSPHOTRANSFERASE-RELATED-RELATED"/>
    <property type="match status" value="1"/>
</dbReference>
<dbReference type="EC" id="2.7.-.-" evidence="2"/>
<keyword evidence="3" id="KW-1185">Reference proteome</keyword>
<dbReference type="SUPFAM" id="SSF56112">
    <property type="entry name" value="Protein kinase-like (PK-like)"/>
    <property type="match status" value="1"/>
</dbReference>
<accession>A0ABU2M706</accession>
<sequence length="300" mass="33504">MRMHTDQLTVDTETAARLIADRFPHWADLPLAPVLPGGTVNAVFHLGDHLIARFPLLPTDPETALSALKEEDEAARELLGRTRFPTPEPVALGEPGEGYPMPWSVQTRLHGTPADRIDPGDGVDFALDLAEFVRDVRSIDTRGRVFAGTGRGGRVADHDAWVRTCLERSEGMLDVPRLRRLWEERLRDLPRGDAPDVMNHGDLMPGNLLVRDGRLVGVVDVGGLGPADPALDLLCAWDVLEERPRRVFRDALGVDDPEWERGRAWAFEQALGLVRYYRDTNPPMSRIGRRTLRRVLDDQG</sequence>
<dbReference type="GO" id="GO:0016740">
    <property type="term" value="F:transferase activity"/>
    <property type="evidence" value="ECO:0007669"/>
    <property type="project" value="UniProtKB-KW"/>
</dbReference>
<dbReference type="CDD" id="cd05155">
    <property type="entry name" value="APH_ChoK_like_1"/>
    <property type="match status" value="1"/>
</dbReference>
<dbReference type="EMBL" id="JAVREP010000004">
    <property type="protein sequence ID" value="MDT0328374.1"/>
    <property type="molecule type" value="Genomic_DNA"/>
</dbReference>
<dbReference type="PANTHER" id="PTHR21310:SF42">
    <property type="entry name" value="BIFUNCTIONAL AAC_APH"/>
    <property type="match status" value="1"/>
</dbReference>
<dbReference type="Gene3D" id="3.30.200.20">
    <property type="entry name" value="Phosphorylase Kinase, domain 1"/>
    <property type="match status" value="1"/>
</dbReference>
<name>A0ABU2M706_9ACTN</name>
<reference evidence="3" key="1">
    <citation type="submission" date="2023-07" db="EMBL/GenBank/DDBJ databases">
        <title>30 novel species of actinomycetes from the DSMZ collection.</title>
        <authorList>
            <person name="Nouioui I."/>
        </authorList>
    </citation>
    <scope>NUCLEOTIDE SEQUENCE [LARGE SCALE GENOMIC DNA]</scope>
    <source>
        <strain evidence="3">DSM 44743</strain>
    </source>
</reference>
<evidence type="ECO:0000259" key="1">
    <source>
        <dbReference type="Pfam" id="PF01636"/>
    </source>
</evidence>
<dbReference type="InterPro" id="IPR051678">
    <property type="entry name" value="AGP_Transferase"/>
</dbReference>